<dbReference type="HAMAP" id="MF_01698">
    <property type="entry name" value="MshD"/>
    <property type="match status" value="1"/>
</dbReference>
<dbReference type="GO" id="GO:0035447">
    <property type="term" value="F:mycothiol synthase activity"/>
    <property type="evidence" value="ECO:0007669"/>
    <property type="project" value="UniProtKB-EC"/>
</dbReference>
<evidence type="ECO:0000256" key="1">
    <source>
        <dbReference type="ARBA" id="ARBA00022679"/>
    </source>
</evidence>
<dbReference type="EC" id="2.3.1.189" evidence="4"/>
<sequence>MSEAPLTESQIAEVLALAEAATAADGAGALSEHALLRLRNGGHGLVITDGGDRDAAGIVAYAHLDPATAEESAAAELVVHPGHRGRGYGRALLRTVRERAAGPLRVWAHGDLPAAAKLAESEGLRRVRALYQMRRPAADPLPETEVADGVRLRTFVPGQDEAAWLRVNGRAFADHPEQGAWTLDDVRQREAESWFDPSGFFLAENDRGLAGFHWTKIHPDGLGEVYVVGVDPDAQGLGLGRTLTLAGLHHLRDRGVPAILLYVDESNTAAVRLYESLGFTRHTVDVMYGT</sequence>
<evidence type="ECO:0000256" key="3">
    <source>
        <dbReference type="ARBA" id="ARBA00023315"/>
    </source>
</evidence>
<dbReference type="Proteomes" id="UP001596074">
    <property type="component" value="Unassembled WGS sequence"/>
</dbReference>
<dbReference type="Pfam" id="PF13508">
    <property type="entry name" value="Acetyltransf_7"/>
    <property type="match status" value="1"/>
</dbReference>
<proteinExistence type="inferred from homology"/>
<dbReference type="PANTHER" id="PTHR43877">
    <property type="entry name" value="AMINOALKYLPHOSPHONATE N-ACETYLTRANSFERASE-RELATED-RELATED"/>
    <property type="match status" value="1"/>
</dbReference>
<comment type="function">
    <text evidence="4">Catalyzes the transfer of acetyl from acetyl-CoA to desacetylmycothiol (Cys-GlcN-Ins) to form mycothiol.</text>
</comment>
<feature type="binding site" evidence="4">
    <location>
        <begin position="77"/>
        <end position="79"/>
    </location>
    <ligand>
        <name>acetyl-CoA</name>
        <dbReference type="ChEBI" id="CHEBI:57288"/>
        <label>1</label>
    </ligand>
</feature>
<dbReference type="InterPro" id="IPR000182">
    <property type="entry name" value="GNAT_dom"/>
</dbReference>
<dbReference type="InterPro" id="IPR017813">
    <property type="entry name" value="Mycothiol_AcTrfase"/>
</dbReference>
<comment type="subunit">
    <text evidence="4">Monomer.</text>
</comment>
<dbReference type="Pfam" id="PF00583">
    <property type="entry name" value="Acetyltransf_1"/>
    <property type="match status" value="1"/>
</dbReference>
<keyword evidence="3 4" id="KW-0012">Acyltransferase</keyword>
<accession>A0ABW0ZYW0</accession>
<keyword evidence="1 4" id="KW-0808">Transferase</keyword>
<feature type="binding site" evidence="4">
    <location>
        <begin position="267"/>
        <end position="272"/>
    </location>
    <ligand>
        <name>acetyl-CoA</name>
        <dbReference type="ChEBI" id="CHEBI:57288"/>
        <label>2</label>
    </ligand>
</feature>
<gene>
    <name evidence="4 6" type="primary">mshD</name>
    <name evidence="6" type="ORF">ACFPZN_10530</name>
</gene>
<comment type="caution">
    <text evidence="6">The sequence shown here is derived from an EMBL/GenBank/DDBJ whole genome shotgun (WGS) entry which is preliminary data.</text>
</comment>
<feature type="domain" description="N-acetyltransferase" evidence="5">
    <location>
        <begin position="150"/>
        <end position="290"/>
    </location>
</feature>
<feature type="binding site" evidence="4">
    <location>
        <begin position="228"/>
        <end position="230"/>
    </location>
    <ligand>
        <name>acetyl-CoA</name>
        <dbReference type="ChEBI" id="CHEBI:57288"/>
        <label>2</label>
    </ligand>
</feature>
<dbReference type="CDD" id="cd04301">
    <property type="entry name" value="NAT_SF"/>
    <property type="match status" value="2"/>
</dbReference>
<comment type="caution">
    <text evidence="4">Lacks conserved residue(s) required for the propagation of feature annotation.</text>
</comment>
<evidence type="ECO:0000313" key="6">
    <source>
        <dbReference type="EMBL" id="MFC5746045.1"/>
    </source>
</evidence>
<evidence type="ECO:0000259" key="5">
    <source>
        <dbReference type="PROSITE" id="PS51186"/>
    </source>
</evidence>
<feature type="binding site" evidence="4">
    <location>
        <position position="224"/>
    </location>
    <ligand>
        <name>1D-myo-inositol 2-(L-cysteinylamino)-2-deoxy-alpha-D-glucopyranoside</name>
        <dbReference type="ChEBI" id="CHEBI:58887"/>
    </ligand>
</feature>
<evidence type="ECO:0000256" key="2">
    <source>
        <dbReference type="ARBA" id="ARBA00022737"/>
    </source>
</evidence>
<reference evidence="7" key="1">
    <citation type="journal article" date="2019" name="Int. J. Syst. Evol. Microbiol.">
        <title>The Global Catalogue of Microorganisms (GCM) 10K type strain sequencing project: providing services to taxonomists for standard genome sequencing and annotation.</title>
        <authorList>
            <consortium name="The Broad Institute Genomics Platform"/>
            <consortium name="The Broad Institute Genome Sequencing Center for Infectious Disease"/>
            <person name="Wu L."/>
            <person name="Ma J."/>
        </authorList>
    </citation>
    <scope>NUCLEOTIDE SEQUENCE [LARGE SCALE GENOMIC DNA]</scope>
    <source>
        <strain evidence="7">KCTC 42087</strain>
    </source>
</reference>
<feature type="binding site" evidence="4">
    <location>
        <position position="216"/>
    </location>
    <ligand>
        <name>1D-myo-inositol 2-(L-cysteinylamino)-2-deoxy-alpha-D-glucopyranoside</name>
        <dbReference type="ChEBI" id="CHEBI:58887"/>
    </ligand>
</feature>
<dbReference type="Gene3D" id="3.40.630.30">
    <property type="match status" value="1"/>
</dbReference>
<dbReference type="NCBIfam" id="TIGR03448">
    <property type="entry name" value="mycothiol_MshD"/>
    <property type="match status" value="1"/>
</dbReference>
<feature type="binding site" evidence="4">
    <location>
        <begin position="235"/>
        <end position="241"/>
    </location>
    <ligand>
        <name>acetyl-CoA</name>
        <dbReference type="ChEBI" id="CHEBI:57288"/>
        <label>2</label>
    </ligand>
</feature>
<dbReference type="InterPro" id="IPR050832">
    <property type="entry name" value="Bact_Acetyltransf"/>
</dbReference>
<evidence type="ECO:0000256" key="4">
    <source>
        <dbReference type="HAMAP-Rule" id="MF_01698"/>
    </source>
</evidence>
<keyword evidence="2 4" id="KW-0677">Repeat</keyword>
<comment type="catalytic activity">
    <reaction evidence="4">
        <text>1D-myo-inositol 2-(L-cysteinylamino)-2-deoxy-alpha-D-glucopyranoside + acetyl-CoA = mycothiol + CoA + H(+)</text>
        <dbReference type="Rhea" id="RHEA:26172"/>
        <dbReference type="ChEBI" id="CHEBI:15378"/>
        <dbReference type="ChEBI" id="CHEBI:16768"/>
        <dbReference type="ChEBI" id="CHEBI:57287"/>
        <dbReference type="ChEBI" id="CHEBI:57288"/>
        <dbReference type="ChEBI" id="CHEBI:58887"/>
        <dbReference type="EC" id="2.3.1.189"/>
    </reaction>
</comment>
<protein>
    <recommendedName>
        <fullName evidence="4">Mycothiol acetyltransferase</fullName>
        <shortName evidence="4">MSH acetyltransferase</shortName>
        <ecNumber evidence="4">2.3.1.189</ecNumber>
    </recommendedName>
    <alternativeName>
        <fullName evidence="4">Mycothiol synthase</fullName>
    </alternativeName>
</protein>
<keyword evidence="7" id="KW-1185">Reference proteome</keyword>
<feature type="binding site" evidence="4">
    <location>
        <position position="177"/>
    </location>
    <ligand>
        <name>1D-myo-inositol 2-(L-cysteinylamino)-2-deoxy-alpha-D-glucopyranoside</name>
        <dbReference type="ChEBI" id="CHEBI:58887"/>
    </ligand>
</feature>
<feature type="domain" description="N-acetyltransferase" evidence="5">
    <location>
        <begin position="1"/>
        <end position="142"/>
    </location>
</feature>
<organism evidence="6 7">
    <name type="scientific">Actinomadura rugatobispora</name>
    <dbReference type="NCBI Taxonomy" id="1994"/>
    <lineage>
        <taxon>Bacteria</taxon>
        <taxon>Bacillati</taxon>
        <taxon>Actinomycetota</taxon>
        <taxon>Actinomycetes</taxon>
        <taxon>Streptosporangiales</taxon>
        <taxon>Thermomonosporaceae</taxon>
        <taxon>Actinomadura</taxon>
    </lineage>
</organism>
<comment type="similarity">
    <text evidence="4">Belongs to the acetyltransferase family. MshD subfamily.</text>
</comment>
<dbReference type="InterPro" id="IPR016181">
    <property type="entry name" value="Acyl_CoA_acyltransferase"/>
</dbReference>
<feature type="binding site" evidence="4">
    <location>
        <position position="32"/>
    </location>
    <ligand>
        <name>1D-myo-inositol 2-(L-cysteinylamino)-2-deoxy-alpha-D-glucopyranoside</name>
        <dbReference type="ChEBI" id="CHEBI:58887"/>
    </ligand>
</feature>
<dbReference type="PROSITE" id="PS51186">
    <property type="entry name" value="GNAT"/>
    <property type="match status" value="2"/>
</dbReference>
<dbReference type="SUPFAM" id="SSF55729">
    <property type="entry name" value="Acyl-CoA N-acyltransferases (Nat)"/>
    <property type="match status" value="1"/>
</dbReference>
<dbReference type="EMBL" id="JBHSON010000011">
    <property type="protein sequence ID" value="MFC5746045.1"/>
    <property type="molecule type" value="Genomic_DNA"/>
</dbReference>
<evidence type="ECO:0000313" key="7">
    <source>
        <dbReference type="Proteomes" id="UP001596074"/>
    </source>
</evidence>
<feature type="binding site" evidence="4">
    <location>
        <position position="262"/>
    </location>
    <ligand>
        <name>1D-myo-inositol 2-(L-cysteinylamino)-2-deoxy-alpha-D-glucopyranoside</name>
        <dbReference type="ChEBI" id="CHEBI:58887"/>
    </ligand>
</feature>
<dbReference type="PIRSF" id="PIRSF021524">
    <property type="entry name" value="MSH_acetyltransferase"/>
    <property type="match status" value="1"/>
</dbReference>
<dbReference type="RefSeq" id="WP_378281662.1">
    <property type="nucleotide sequence ID" value="NZ_JBHSON010000011.1"/>
</dbReference>
<name>A0ABW0ZYW0_9ACTN</name>